<sequence length="448" mass="51006">MQTNGTSLLNSTDKRRRPTAENHGSMAQTNAKVPRTAHYEFGGPIGALFIMISLPLFIYYLYFACDKNSCAVTFQPPLPSSWDDVFDLDVFLIFLGWIAFQAVLYMLPIGKKVKGLPLRTGRRLQYRMNGLLAFVISMVLFAALVYFRYPVTILYDKFLPFITSSLIFSAILSVFVYIKSLAAPNHALAEGGNSGNVIYDFFIGHELNPRLGNFDIKIFCELRPGLIGWVLIDLAFVVKAWTDFPDNPPWCLLAVTFSQVLYVADSLWFEECILSTMDIIHDGFGFMLAFGDLAWVPFTYTLQARYLVDHPEKTMPSYCVLTVVALGFLGYYIFRASNSQKNAFRQNPNGDSVKHLQTIPTATGKRLLVSGWWGFVQHPNYLGDLILALSWSLYCGFDSIIPYFYPIYFTVLLVHRSLRDSAMCKEKYGTAWDRYCQKVPSRIFPYIF</sequence>
<keyword evidence="17" id="KW-1207">Sterol metabolism</keyword>
<keyword evidence="10" id="KW-0256">Endoplasmic reticulum</keyword>
<comment type="catalytic activity">
    <reaction evidence="23">
        <text>5alpha-cholest-8,14-dien-3beta-ol + NADPH + H(+) = 5alpha-cholest-8-en-3beta-ol + NADP(+)</text>
        <dbReference type="Rhea" id="RHEA:46456"/>
        <dbReference type="ChEBI" id="CHEBI:15378"/>
        <dbReference type="ChEBI" id="CHEBI:16608"/>
        <dbReference type="ChEBI" id="CHEBI:57783"/>
        <dbReference type="ChEBI" id="CHEBI:58349"/>
        <dbReference type="ChEBI" id="CHEBI:86131"/>
    </reaction>
</comment>
<accession>A0A8B7XLC2</accession>
<comment type="subcellular location">
    <subcellularLocation>
        <location evidence="1">Endomembrane system</location>
        <topology evidence="1">Multi-pass membrane protein</topology>
    </subcellularLocation>
    <subcellularLocation>
        <location evidence="2">Endoplasmic reticulum membrane</location>
    </subcellularLocation>
</comment>
<feature type="transmembrane region" description="Helical" evidence="26">
    <location>
        <begin position="90"/>
        <end position="107"/>
    </location>
</feature>
<dbReference type="AlphaFoldDB" id="A0A8B7XLC2"/>
<evidence type="ECO:0000256" key="11">
    <source>
        <dbReference type="ARBA" id="ARBA00022955"/>
    </source>
</evidence>
<dbReference type="Pfam" id="PF01222">
    <property type="entry name" value="ERG4_ERG24"/>
    <property type="match status" value="1"/>
</dbReference>
<dbReference type="Proteomes" id="UP000694845">
    <property type="component" value="Unplaced"/>
</dbReference>
<evidence type="ECO:0000256" key="6">
    <source>
        <dbReference type="ARBA" id="ARBA00022516"/>
    </source>
</evidence>
<feature type="transmembrane region" description="Helical" evidence="26">
    <location>
        <begin position="41"/>
        <end position="62"/>
    </location>
</feature>
<evidence type="ECO:0000256" key="23">
    <source>
        <dbReference type="ARBA" id="ARBA00048712"/>
    </source>
</evidence>
<keyword evidence="6" id="KW-0444">Lipid biosynthesis</keyword>
<evidence type="ECO:0000256" key="17">
    <source>
        <dbReference type="ARBA" id="ARBA00023166"/>
    </source>
</evidence>
<dbReference type="GO" id="GO:0006695">
    <property type="term" value="P:cholesterol biosynthetic process"/>
    <property type="evidence" value="ECO:0007669"/>
    <property type="project" value="UniProtKB-UniPathway"/>
</dbReference>
<evidence type="ECO:0000256" key="22">
    <source>
        <dbReference type="ARBA" id="ARBA00048100"/>
    </source>
</evidence>
<evidence type="ECO:0000256" key="7">
    <source>
        <dbReference type="ARBA" id="ARBA00022548"/>
    </source>
</evidence>
<keyword evidence="11" id="KW-0752">Steroid biosynthesis</keyword>
<keyword evidence="13" id="KW-0560">Oxidoreductase</keyword>
<dbReference type="OMA" id="PNYMGDL"/>
<keyword evidence="18" id="KW-0753">Steroid metabolism</keyword>
<keyword evidence="8 26" id="KW-0812">Transmembrane</keyword>
<feature type="region of interest" description="Disordered" evidence="25">
    <location>
        <begin position="1"/>
        <end position="28"/>
    </location>
</feature>
<feature type="transmembrane region" description="Helical" evidence="26">
    <location>
        <begin position="315"/>
        <end position="334"/>
    </location>
</feature>
<evidence type="ECO:0000256" key="20">
    <source>
        <dbReference type="ARBA" id="ARBA00031227"/>
    </source>
</evidence>
<dbReference type="KEGG" id="aplc:110974347"/>
<keyword evidence="7" id="KW-0153">Cholesterol metabolism</keyword>
<dbReference type="PROSITE" id="PS01018">
    <property type="entry name" value="STEROL_REDUCT_2"/>
    <property type="match status" value="1"/>
</dbReference>
<dbReference type="GO" id="GO:0005789">
    <property type="term" value="C:endoplasmic reticulum membrane"/>
    <property type="evidence" value="ECO:0007669"/>
    <property type="project" value="UniProtKB-SubCell"/>
</dbReference>
<evidence type="ECO:0000256" key="10">
    <source>
        <dbReference type="ARBA" id="ARBA00022824"/>
    </source>
</evidence>
<evidence type="ECO:0000313" key="27">
    <source>
        <dbReference type="Proteomes" id="UP000694845"/>
    </source>
</evidence>
<dbReference type="GeneID" id="110974347"/>
<dbReference type="PANTHER" id="PTHR21257">
    <property type="entry name" value="DELTA(14)-STEROL REDUCTASE"/>
    <property type="match status" value="1"/>
</dbReference>
<dbReference type="RefSeq" id="XP_022081613.1">
    <property type="nucleotide sequence ID" value="XM_022225921.1"/>
</dbReference>
<comment type="similarity">
    <text evidence="4">Belongs to the ERG4/ERG24 family.</text>
</comment>
<dbReference type="InterPro" id="IPR018083">
    <property type="entry name" value="Sterol_reductase_CS"/>
</dbReference>
<protein>
    <recommendedName>
        <fullName evidence="5">Delta(14)-sterol reductase</fullName>
        <ecNumber evidence="5">1.3.1.70</ecNumber>
    </recommendedName>
    <alternativeName>
        <fullName evidence="21">3-beta-hydroxysterol Delta (14)-reductase</fullName>
    </alternativeName>
    <alternativeName>
        <fullName evidence="19">C-14 sterol reductase</fullName>
    </alternativeName>
    <alternativeName>
        <fullName evidence="20">Sterol C14-reductase</fullName>
    </alternativeName>
</protein>
<feature type="transmembrane region" description="Helical" evidence="26">
    <location>
        <begin position="284"/>
        <end position="303"/>
    </location>
</feature>
<evidence type="ECO:0000256" key="1">
    <source>
        <dbReference type="ARBA" id="ARBA00004127"/>
    </source>
</evidence>
<feature type="transmembrane region" description="Helical" evidence="26">
    <location>
        <begin position="128"/>
        <end position="147"/>
    </location>
</feature>
<evidence type="ECO:0000256" key="5">
    <source>
        <dbReference type="ARBA" id="ARBA00012413"/>
    </source>
</evidence>
<name>A0A8B7XLC2_ACAPL</name>
<evidence type="ECO:0000256" key="16">
    <source>
        <dbReference type="ARBA" id="ARBA00023136"/>
    </source>
</evidence>
<evidence type="ECO:0000256" key="9">
    <source>
        <dbReference type="ARBA" id="ARBA00022778"/>
    </source>
</evidence>
<evidence type="ECO:0000256" key="15">
    <source>
        <dbReference type="ARBA" id="ARBA00023098"/>
    </source>
</evidence>
<evidence type="ECO:0000256" key="3">
    <source>
        <dbReference type="ARBA" id="ARBA00004770"/>
    </source>
</evidence>
<feature type="transmembrane region" description="Helical" evidence="26">
    <location>
        <begin position="159"/>
        <end position="178"/>
    </location>
</feature>
<dbReference type="InterPro" id="IPR001171">
    <property type="entry name" value="ERG24_DHCR-like"/>
</dbReference>
<dbReference type="PROSITE" id="PS01017">
    <property type="entry name" value="STEROL_REDUCT_1"/>
    <property type="match status" value="1"/>
</dbReference>
<evidence type="ECO:0000256" key="14">
    <source>
        <dbReference type="ARBA" id="ARBA00023011"/>
    </source>
</evidence>
<gene>
    <name evidence="28" type="primary">LOC110974347</name>
</gene>
<feature type="compositionally biased region" description="Polar residues" evidence="25">
    <location>
        <begin position="1"/>
        <end position="11"/>
    </location>
</feature>
<dbReference type="UniPathway" id="UPA00063"/>
<keyword evidence="14" id="KW-0756">Sterol biosynthesis</keyword>
<dbReference type="PANTHER" id="PTHR21257:SF52">
    <property type="entry name" value="DELTA(14)-STEROL REDUCTASE TM7SF2"/>
    <property type="match status" value="1"/>
</dbReference>
<evidence type="ECO:0000256" key="25">
    <source>
        <dbReference type="SAM" id="MobiDB-lite"/>
    </source>
</evidence>
<evidence type="ECO:0000256" key="24">
    <source>
        <dbReference type="ARBA" id="ARBA00049367"/>
    </source>
</evidence>
<keyword evidence="16 26" id="KW-0472">Membrane</keyword>
<organism evidence="27 28">
    <name type="scientific">Acanthaster planci</name>
    <name type="common">Crown-of-thorns starfish</name>
    <dbReference type="NCBI Taxonomy" id="133434"/>
    <lineage>
        <taxon>Eukaryota</taxon>
        <taxon>Metazoa</taxon>
        <taxon>Echinodermata</taxon>
        <taxon>Eleutherozoa</taxon>
        <taxon>Asterozoa</taxon>
        <taxon>Asteroidea</taxon>
        <taxon>Valvatacea</taxon>
        <taxon>Valvatida</taxon>
        <taxon>Acanthasteridae</taxon>
        <taxon>Acanthaster</taxon>
    </lineage>
</organism>
<evidence type="ECO:0000256" key="26">
    <source>
        <dbReference type="SAM" id="Phobius"/>
    </source>
</evidence>
<dbReference type="FunFam" id="1.20.120.1630:FF:000001">
    <property type="entry name" value="delta(14)-sterol reductase isoform X1"/>
    <property type="match status" value="1"/>
</dbReference>
<comment type="catalytic activity">
    <reaction evidence="24">
        <text>4,4-dimethyl-5alpha-cholesta-8,24-dien-3beta-ol + NADP(+) = 4,4-dimethyl-5alpha-cholesta-8,14,24-trien-3beta-ol + NADPH + H(+)</text>
        <dbReference type="Rhea" id="RHEA:18561"/>
        <dbReference type="ChEBI" id="CHEBI:15378"/>
        <dbReference type="ChEBI" id="CHEBI:17813"/>
        <dbReference type="ChEBI" id="CHEBI:18364"/>
        <dbReference type="ChEBI" id="CHEBI:57783"/>
        <dbReference type="ChEBI" id="CHEBI:58349"/>
        <dbReference type="EC" id="1.3.1.70"/>
    </reaction>
</comment>
<evidence type="ECO:0000256" key="13">
    <source>
        <dbReference type="ARBA" id="ARBA00023002"/>
    </source>
</evidence>
<dbReference type="EC" id="1.3.1.70" evidence="5"/>
<evidence type="ECO:0000256" key="12">
    <source>
        <dbReference type="ARBA" id="ARBA00022989"/>
    </source>
</evidence>
<evidence type="ECO:0000256" key="19">
    <source>
        <dbReference type="ARBA" id="ARBA00030165"/>
    </source>
</evidence>
<keyword evidence="9" id="KW-0152">Cholesterol biosynthesis</keyword>
<evidence type="ECO:0000256" key="21">
    <source>
        <dbReference type="ARBA" id="ARBA00032210"/>
    </source>
</evidence>
<proteinExistence type="inferred from homology"/>
<dbReference type="GO" id="GO:0050613">
    <property type="term" value="F:Delta14-sterol reductase activity"/>
    <property type="evidence" value="ECO:0007669"/>
    <property type="project" value="UniProtKB-EC"/>
</dbReference>
<evidence type="ECO:0000256" key="2">
    <source>
        <dbReference type="ARBA" id="ARBA00004586"/>
    </source>
</evidence>
<evidence type="ECO:0000256" key="4">
    <source>
        <dbReference type="ARBA" id="ARBA00005402"/>
    </source>
</evidence>
<evidence type="ECO:0000256" key="18">
    <source>
        <dbReference type="ARBA" id="ARBA00023221"/>
    </source>
</evidence>
<keyword evidence="12 26" id="KW-1133">Transmembrane helix</keyword>
<evidence type="ECO:0000313" key="28">
    <source>
        <dbReference type="RefSeq" id="XP_022081613.1"/>
    </source>
</evidence>
<reference evidence="28" key="1">
    <citation type="submission" date="2025-08" db="UniProtKB">
        <authorList>
            <consortium name="RefSeq"/>
        </authorList>
    </citation>
    <scope>IDENTIFICATION</scope>
</reference>
<dbReference type="Gene3D" id="1.20.120.1630">
    <property type="match status" value="1"/>
</dbReference>
<dbReference type="OrthoDB" id="5326588at2759"/>
<keyword evidence="15" id="KW-0443">Lipid metabolism</keyword>
<dbReference type="GO" id="GO:0005637">
    <property type="term" value="C:nuclear inner membrane"/>
    <property type="evidence" value="ECO:0007669"/>
    <property type="project" value="TreeGrafter"/>
</dbReference>
<keyword evidence="27" id="KW-1185">Reference proteome</keyword>
<evidence type="ECO:0000256" key="8">
    <source>
        <dbReference type="ARBA" id="ARBA00022692"/>
    </source>
</evidence>
<comment type="pathway">
    <text evidence="3">Steroid biosynthesis; cholesterol biosynthesis.</text>
</comment>
<comment type="catalytic activity">
    <reaction evidence="22">
        <text>4,4-dimethyl-8,14-cholestadien-3beta-ol + NADPH + H(+) = 4,4-dimethyl-5alpha-cholest-8-en-3beta-ol + NADP(+)</text>
        <dbReference type="Rhea" id="RHEA:46812"/>
        <dbReference type="ChEBI" id="CHEBI:15378"/>
        <dbReference type="ChEBI" id="CHEBI:57783"/>
        <dbReference type="ChEBI" id="CHEBI:58349"/>
        <dbReference type="ChEBI" id="CHEBI:78904"/>
        <dbReference type="ChEBI" id="CHEBI:87044"/>
    </reaction>
</comment>